<dbReference type="PATRIC" id="fig|946077.3.peg.1706"/>
<dbReference type="EMBL" id="AJJU01000010">
    <property type="protein sequence ID" value="EID74540.1"/>
    <property type="molecule type" value="Genomic_DNA"/>
</dbReference>
<accession>I0WDS4</accession>
<protein>
    <recommendedName>
        <fullName evidence="3">Membrane metalloprotease</fullName>
    </recommendedName>
</protein>
<keyword evidence="2" id="KW-1185">Reference proteome</keyword>
<proteinExistence type="predicted"/>
<dbReference type="SUPFAM" id="SSF55486">
    <property type="entry name" value="Metalloproteases ('zincins'), catalytic domain"/>
    <property type="match status" value="1"/>
</dbReference>
<dbReference type="Proteomes" id="UP000005938">
    <property type="component" value="Unassembled WGS sequence"/>
</dbReference>
<gene>
    <name evidence="1" type="ORF">W5A_08417</name>
</gene>
<organism evidence="1 2">
    <name type="scientific">Imtechella halotolerans K1</name>
    <dbReference type="NCBI Taxonomy" id="946077"/>
    <lineage>
        <taxon>Bacteria</taxon>
        <taxon>Pseudomonadati</taxon>
        <taxon>Bacteroidota</taxon>
        <taxon>Flavobacteriia</taxon>
        <taxon>Flavobacteriales</taxon>
        <taxon>Flavobacteriaceae</taxon>
        <taxon>Imtechella</taxon>
    </lineage>
</organism>
<dbReference type="STRING" id="946077.W5A_08417"/>
<sequence>MSDHFSLKTINHLQMKKLFRNSYLVYFFLLLTISCSKDNEDNGSENGTNPIPNQQLTGSSANDFLSASKYDKIAFEIVYVEGYKPSTTSINNLLSFFNELLHKPQGVTITERAIPSPGNGPYTIQEIVEIEKKNRTKFNNVNELALYAFFADSNYNTDNSTSVTLGTAYRNTSFVIFENTIIKQSNRPGAPSRPNLETAVLQHEFGHLLGLVDFGSDMQEDHLDKEHGFHCNVSTCLMFWQIESNLATSLLNGEIPKLDAHCLADLRANGGK</sequence>
<dbReference type="AlphaFoldDB" id="I0WDS4"/>
<reference evidence="1 2" key="1">
    <citation type="journal article" date="2012" name="J. Bacteriol.">
        <title>Genome Sequence of the Halotolerant Bacterium Imtechella halotolerans K1T.</title>
        <authorList>
            <person name="Kumar S."/>
            <person name="Vikram S."/>
            <person name="Subramanian S."/>
            <person name="Raghava G.P."/>
            <person name="Pinnaka A.K."/>
        </authorList>
    </citation>
    <scope>NUCLEOTIDE SEQUENCE [LARGE SCALE GENOMIC DNA]</scope>
    <source>
        <strain evidence="1 2">K1</strain>
    </source>
</reference>
<name>I0WDS4_9FLAO</name>
<evidence type="ECO:0008006" key="3">
    <source>
        <dbReference type="Google" id="ProtNLM"/>
    </source>
</evidence>
<evidence type="ECO:0000313" key="1">
    <source>
        <dbReference type="EMBL" id="EID74540.1"/>
    </source>
</evidence>
<dbReference type="eggNOG" id="COG1913">
    <property type="taxonomic scope" value="Bacteria"/>
</dbReference>
<comment type="caution">
    <text evidence="1">The sequence shown here is derived from an EMBL/GenBank/DDBJ whole genome shotgun (WGS) entry which is preliminary data.</text>
</comment>
<evidence type="ECO:0000313" key="2">
    <source>
        <dbReference type="Proteomes" id="UP000005938"/>
    </source>
</evidence>